<evidence type="ECO:0000256" key="3">
    <source>
        <dbReference type="ARBA" id="ARBA00022801"/>
    </source>
</evidence>
<dbReference type="Gene3D" id="3.40.50.300">
    <property type="entry name" value="P-loop containing nucleotide triphosphate hydrolases"/>
    <property type="match status" value="2"/>
</dbReference>
<dbReference type="InterPro" id="IPR004589">
    <property type="entry name" value="DNA_helicase_ATP-dep_RecQ"/>
</dbReference>
<comment type="catalytic activity">
    <reaction evidence="8">
        <text>Couples ATP hydrolysis with the unwinding of duplex DNA by translocating in the 3'-5' direction.</text>
        <dbReference type="EC" id="5.6.2.4"/>
    </reaction>
</comment>
<organism evidence="12">
    <name type="scientific">marine sediment metagenome</name>
    <dbReference type="NCBI Taxonomy" id="412755"/>
    <lineage>
        <taxon>unclassified sequences</taxon>
        <taxon>metagenomes</taxon>
        <taxon>ecological metagenomes</taxon>
    </lineage>
</organism>
<feature type="non-terminal residue" evidence="12">
    <location>
        <position position="1"/>
    </location>
</feature>
<evidence type="ECO:0000259" key="10">
    <source>
        <dbReference type="PROSITE" id="PS51192"/>
    </source>
</evidence>
<dbReference type="PROSITE" id="PS00690">
    <property type="entry name" value="DEAH_ATP_HELICASE"/>
    <property type="match status" value="1"/>
</dbReference>
<comment type="similarity">
    <text evidence="1">Belongs to the helicase family. RecQ subfamily.</text>
</comment>
<evidence type="ECO:0000256" key="2">
    <source>
        <dbReference type="ARBA" id="ARBA00022741"/>
    </source>
</evidence>
<evidence type="ECO:0000259" key="11">
    <source>
        <dbReference type="PROSITE" id="PS51194"/>
    </source>
</evidence>
<keyword evidence="3" id="KW-0378">Hydrolase</keyword>
<dbReference type="EC" id="5.6.2.4" evidence="9"/>
<evidence type="ECO:0000256" key="7">
    <source>
        <dbReference type="ARBA" id="ARBA00023235"/>
    </source>
</evidence>
<dbReference type="PROSITE" id="PS51192">
    <property type="entry name" value="HELICASE_ATP_BIND_1"/>
    <property type="match status" value="1"/>
</dbReference>
<dbReference type="PANTHER" id="PTHR13710:SF105">
    <property type="entry name" value="ATP-DEPENDENT DNA HELICASE Q1"/>
    <property type="match status" value="1"/>
</dbReference>
<dbReference type="InterPro" id="IPR002464">
    <property type="entry name" value="DNA/RNA_helicase_DEAH_CS"/>
</dbReference>
<reference evidence="12" key="1">
    <citation type="journal article" date="2014" name="Front. Microbiol.">
        <title>High frequency of phylogenetically diverse reductive dehalogenase-homologous genes in deep subseafloor sedimentary metagenomes.</title>
        <authorList>
            <person name="Kawai M."/>
            <person name="Futagami T."/>
            <person name="Toyoda A."/>
            <person name="Takaki Y."/>
            <person name="Nishi S."/>
            <person name="Hori S."/>
            <person name="Arai W."/>
            <person name="Tsubouchi T."/>
            <person name="Morono Y."/>
            <person name="Uchiyama I."/>
            <person name="Ito T."/>
            <person name="Fujiyama A."/>
            <person name="Inagaki F."/>
            <person name="Takami H."/>
        </authorList>
    </citation>
    <scope>NUCLEOTIDE SEQUENCE</scope>
    <source>
        <strain evidence="12">Expedition CK06-06</strain>
    </source>
</reference>
<dbReference type="Pfam" id="PF00271">
    <property type="entry name" value="Helicase_C"/>
    <property type="match status" value="1"/>
</dbReference>
<evidence type="ECO:0000256" key="9">
    <source>
        <dbReference type="ARBA" id="ARBA00034808"/>
    </source>
</evidence>
<dbReference type="NCBIfam" id="TIGR00614">
    <property type="entry name" value="recQ_fam"/>
    <property type="match status" value="1"/>
</dbReference>
<dbReference type="GO" id="GO:0006281">
    <property type="term" value="P:DNA repair"/>
    <property type="evidence" value="ECO:0007669"/>
    <property type="project" value="TreeGrafter"/>
</dbReference>
<accession>X0XBN9</accession>
<evidence type="ECO:0000256" key="8">
    <source>
        <dbReference type="ARBA" id="ARBA00034617"/>
    </source>
</evidence>
<dbReference type="Pfam" id="PF00270">
    <property type="entry name" value="DEAD"/>
    <property type="match status" value="1"/>
</dbReference>
<dbReference type="GO" id="GO:0005737">
    <property type="term" value="C:cytoplasm"/>
    <property type="evidence" value="ECO:0007669"/>
    <property type="project" value="TreeGrafter"/>
</dbReference>
<dbReference type="PANTHER" id="PTHR13710">
    <property type="entry name" value="DNA HELICASE RECQ FAMILY MEMBER"/>
    <property type="match status" value="1"/>
</dbReference>
<comment type="caution">
    <text evidence="12">The sequence shown here is derived from an EMBL/GenBank/DDBJ whole genome shotgun (WGS) entry which is preliminary data.</text>
</comment>
<protein>
    <recommendedName>
        <fullName evidence="9">DNA 3'-5' helicase</fullName>
        <ecNumber evidence="9">5.6.2.4</ecNumber>
    </recommendedName>
</protein>
<dbReference type="GO" id="GO:0005524">
    <property type="term" value="F:ATP binding"/>
    <property type="evidence" value="ECO:0007669"/>
    <property type="project" value="UniProtKB-KW"/>
</dbReference>
<keyword evidence="5" id="KW-0067">ATP-binding</keyword>
<gene>
    <name evidence="12" type="ORF">S01H1_65910</name>
</gene>
<proteinExistence type="inferred from homology"/>
<dbReference type="GO" id="GO:0006310">
    <property type="term" value="P:DNA recombination"/>
    <property type="evidence" value="ECO:0007669"/>
    <property type="project" value="InterPro"/>
</dbReference>
<dbReference type="InterPro" id="IPR001650">
    <property type="entry name" value="Helicase_C-like"/>
</dbReference>
<dbReference type="SUPFAM" id="SSF52540">
    <property type="entry name" value="P-loop containing nucleoside triphosphate hydrolases"/>
    <property type="match status" value="1"/>
</dbReference>
<feature type="non-terminal residue" evidence="12">
    <location>
        <position position="250"/>
    </location>
</feature>
<dbReference type="EMBL" id="BARS01043542">
    <property type="protein sequence ID" value="GAG40475.1"/>
    <property type="molecule type" value="Genomic_DNA"/>
</dbReference>
<dbReference type="GO" id="GO:0043590">
    <property type="term" value="C:bacterial nucleoid"/>
    <property type="evidence" value="ECO:0007669"/>
    <property type="project" value="TreeGrafter"/>
</dbReference>
<evidence type="ECO:0000313" key="12">
    <source>
        <dbReference type="EMBL" id="GAG40475.1"/>
    </source>
</evidence>
<keyword evidence="6" id="KW-0238">DNA-binding</keyword>
<feature type="domain" description="Helicase C-terminal" evidence="11">
    <location>
        <begin position="117"/>
        <end position="250"/>
    </location>
</feature>
<sequence>ILFVAPEQLDDIDRFRFLLSLPVSLIVIDEAHCISTWGHDFRPSYRQIVQLIQKLEQINPDLKVLGLTATANHKTELDIKQQLTTTKAVQVQRATMDRPNIELTTLHVCGLAEKLALIAKYVADLAGDGLIYCATRENTEIVAEFCQKKNIRTIAYHAGIEAEQKRKLQTNFIKGEYKVIAATNALGMGIDKPDLRFIIHFDFPGSITAYYQEIGRVGRDGLAAKAVLLFDEQDIKIQQHFINSAQPQIE</sequence>
<dbReference type="GO" id="GO:0003677">
    <property type="term" value="F:DNA binding"/>
    <property type="evidence" value="ECO:0007669"/>
    <property type="project" value="UniProtKB-KW"/>
</dbReference>
<name>X0XBN9_9ZZZZ</name>
<dbReference type="SMART" id="SM00490">
    <property type="entry name" value="HELICc"/>
    <property type="match status" value="1"/>
</dbReference>
<dbReference type="InterPro" id="IPR011545">
    <property type="entry name" value="DEAD/DEAH_box_helicase_dom"/>
</dbReference>
<dbReference type="GO" id="GO:0030894">
    <property type="term" value="C:replisome"/>
    <property type="evidence" value="ECO:0007669"/>
    <property type="project" value="TreeGrafter"/>
</dbReference>
<dbReference type="PROSITE" id="PS51194">
    <property type="entry name" value="HELICASE_CTER"/>
    <property type="match status" value="1"/>
</dbReference>
<keyword evidence="4" id="KW-0347">Helicase</keyword>
<dbReference type="GO" id="GO:0043138">
    <property type="term" value="F:3'-5' DNA helicase activity"/>
    <property type="evidence" value="ECO:0007669"/>
    <property type="project" value="UniProtKB-EC"/>
</dbReference>
<keyword evidence="7" id="KW-0413">Isomerase</keyword>
<feature type="domain" description="Helicase ATP-binding" evidence="10">
    <location>
        <begin position="1"/>
        <end position="89"/>
    </location>
</feature>
<dbReference type="GO" id="GO:0016787">
    <property type="term" value="F:hydrolase activity"/>
    <property type="evidence" value="ECO:0007669"/>
    <property type="project" value="UniProtKB-KW"/>
</dbReference>
<evidence type="ECO:0000256" key="6">
    <source>
        <dbReference type="ARBA" id="ARBA00023125"/>
    </source>
</evidence>
<evidence type="ECO:0000256" key="1">
    <source>
        <dbReference type="ARBA" id="ARBA00005446"/>
    </source>
</evidence>
<evidence type="ECO:0000256" key="4">
    <source>
        <dbReference type="ARBA" id="ARBA00022806"/>
    </source>
</evidence>
<dbReference type="InterPro" id="IPR027417">
    <property type="entry name" value="P-loop_NTPase"/>
</dbReference>
<dbReference type="AlphaFoldDB" id="X0XBN9"/>
<dbReference type="GO" id="GO:0009378">
    <property type="term" value="F:four-way junction helicase activity"/>
    <property type="evidence" value="ECO:0007669"/>
    <property type="project" value="TreeGrafter"/>
</dbReference>
<keyword evidence="2" id="KW-0547">Nucleotide-binding</keyword>
<evidence type="ECO:0000256" key="5">
    <source>
        <dbReference type="ARBA" id="ARBA00022840"/>
    </source>
</evidence>
<dbReference type="InterPro" id="IPR014001">
    <property type="entry name" value="Helicase_ATP-bd"/>
</dbReference>